<dbReference type="KEGG" id="caby:Cabys_2864"/>
<dbReference type="OrthoDB" id="9796448at2"/>
<dbReference type="PANTHER" id="PTHR34068:SF2">
    <property type="entry name" value="UPF0145 PROTEIN SCO3412"/>
    <property type="match status" value="1"/>
</dbReference>
<evidence type="ECO:0000313" key="3">
    <source>
        <dbReference type="EMBL" id="APF19612.1"/>
    </source>
</evidence>
<dbReference type="InterPro" id="IPR002765">
    <property type="entry name" value="UPF0145_YbjQ-like"/>
</dbReference>
<dbReference type="HAMAP" id="MF_00338">
    <property type="entry name" value="UPF0145"/>
    <property type="match status" value="1"/>
</dbReference>
<dbReference type="SUPFAM" id="SSF117782">
    <property type="entry name" value="YbjQ-like"/>
    <property type="match status" value="1"/>
</dbReference>
<dbReference type="HOGENOM" id="CLU_117144_1_2_0"/>
<dbReference type="Proteomes" id="UP000183868">
    <property type="component" value="Chromosome"/>
</dbReference>
<keyword evidence="5" id="KW-1185">Reference proteome</keyword>
<dbReference type="PANTHER" id="PTHR34068">
    <property type="entry name" value="UPF0145 PROTEIN YBJQ"/>
    <property type="match status" value="1"/>
</dbReference>
<reference evidence="3 6" key="2">
    <citation type="submission" date="2016-11" db="EMBL/GenBank/DDBJ databases">
        <title>Genomic analysis of Caldithrix abyssi and proposal of a novel bacterial phylum Caldithrichaeota.</title>
        <authorList>
            <person name="Kublanov I."/>
            <person name="Sigalova O."/>
            <person name="Gavrilov S."/>
            <person name="Lebedinsky A."/>
            <person name="Ivanova N."/>
            <person name="Daum C."/>
            <person name="Reddy T."/>
            <person name="Klenk H.P."/>
            <person name="Goker M."/>
            <person name="Reva O."/>
            <person name="Miroshnichenko M."/>
            <person name="Kyprides N."/>
            <person name="Woyke T."/>
            <person name="Gelfand M."/>
        </authorList>
    </citation>
    <scope>NUCLEOTIDE SEQUENCE [LARGE SCALE GENOMIC DNA]</scope>
    <source>
        <strain evidence="3 6">LF13</strain>
    </source>
</reference>
<evidence type="ECO:0000313" key="6">
    <source>
        <dbReference type="Proteomes" id="UP000183868"/>
    </source>
</evidence>
<dbReference type="EMBL" id="CP018099">
    <property type="protein sequence ID" value="APF19612.1"/>
    <property type="molecule type" value="Genomic_DNA"/>
</dbReference>
<evidence type="ECO:0000256" key="1">
    <source>
        <dbReference type="ARBA" id="ARBA00010751"/>
    </source>
</evidence>
<evidence type="ECO:0000313" key="4">
    <source>
        <dbReference type="EMBL" id="EHO39734.1"/>
    </source>
</evidence>
<gene>
    <name evidence="3" type="ORF">Cabys_2864</name>
    <name evidence="4" type="ORF">Calab_0080</name>
</gene>
<dbReference type="Gene3D" id="3.30.110.70">
    <property type="entry name" value="Hypothetical protein apc22750. Chain B"/>
    <property type="match status" value="1"/>
</dbReference>
<protein>
    <recommendedName>
        <fullName evidence="2">UPF0145 protein Cabys_2864</fullName>
    </recommendedName>
</protein>
<dbReference type="EMBL" id="CM001402">
    <property type="protein sequence ID" value="EHO39734.1"/>
    <property type="molecule type" value="Genomic_DNA"/>
</dbReference>
<proteinExistence type="inferred from homology"/>
<dbReference type="AlphaFoldDB" id="H1XXR1"/>
<organism evidence="4 5">
    <name type="scientific">Caldithrix abyssi DSM 13497</name>
    <dbReference type="NCBI Taxonomy" id="880073"/>
    <lineage>
        <taxon>Bacteria</taxon>
        <taxon>Pseudomonadati</taxon>
        <taxon>Calditrichota</taxon>
        <taxon>Calditrichia</taxon>
        <taxon>Calditrichales</taxon>
        <taxon>Calditrichaceae</taxon>
        <taxon>Caldithrix</taxon>
    </lineage>
</organism>
<comment type="similarity">
    <text evidence="1 2">Belongs to the UPF0145 family.</text>
</comment>
<dbReference type="PaxDb" id="880073-Calab_0080"/>
<dbReference type="Pfam" id="PF01906">
    <property type="entry name" value="YbjQ_1"/>
    <property type="match status" value="1"/>
</dbReference>
<name>H1XXR1_CALAY</name>
<dbReference type="Proteomes" id="UP000004671">
    <property type="component" value="Chromosome"/>
</dbReference>
<dbReference type="STRING" id="880073.Cabys_2864"/>
<evidence type="ECO:0000256" key="2">
    <source>
        <dbReference type="HAMAP-Rule" id="MF_00338"/>
    </source>
</evidence>
<dbReference type="InterPro" id="IPR035439">
    <property type="entry name" value="UPF0145_dom_sf"/>
</dbReference>
<dbReference type="FunCoup" id="H1XXR1">
    <property type="interactions" value="112"/>
</dbReference>
<accession>H1XXR1</accession>
<evidence type="ECO:0000313" key="5">
    <source>
        <dbReference type="Proteomes" id="UP000004671"/>
    </source>
</evidence>
<dbReference type="RefSeq" id="WP_006926606.1">
    <property type="nucleotide sequence ID" value="NZ_CM001402.1"/>
</dbReference>
<sequence>MIITTASEIPANEIVEILGVVEGNTIRARNIGRDILAVLKGLIGGEIEEYTKLLAESREQALDRMKAMAASRGADAVINVRFSTSYIMSNAAEILVYGTAVKLRKK</sequence>
<reference evidence="4 5" key="1">
    <citation type="submission" date="2011-09" db="EMBL/GenBank/DDBJ databases">
        <title>The permanent draft genome of Caldithrix abyssi DSM 13497.</title>
        <authorList>
            <consortium name="US DOE Joint Genome Institute (JGI-PGF)"/>
            <person name="Lucas S."/>
            <person name="Han J."/>
            <person name="Lapidus A."/>
            <person name="Bruce D."/>
            <person name="Goodwin L."/>
            <person name="Pitluck S."/>
            <person name="Peters L."/>
            <person name="Kyrpides N."/>
            <person name="Mavromatis K."/>
            <person name="Ivanova N."/>
            <person name="Mikhailova N."/>
            <person name="Chertkov O."/>
            <person name="Detter J.C."/>
            <person name="Tapia R."/>
            <person name="Han C."/>
            <person name="Land M."/>
            <person name="Hauser L."/>
            <person name="Markowitz V."/>
            <person name="Cheng J.-F."/>
            <person name="Hugenholtz P."/>
            <person name="Woyke T."/>
            <person name="Wu D."/>
            <person name="Spring S."/>
            <person name="Brambilla E."/>
            <person name="Klenk H.-P."/>
            <person name="Eisen J.A."/>
        </authorList>
    </citation>
    <scope>NUCLEOTIDE SEQUENCE [LARGE SCALE GENOMIC DNA]</scope>
    <source>
        <strain evidence="4 5">DSM 13497</strain>
    </source>
</reference>
<dbReference type="eggNOG" id="COG0393">
    <property type="taxonomic scope" value="Bacteria"/>
</dbReference>